<dbReference type="AlphaFoldDB" id="A0A8T8DY28"/>
<evidence type="ECO:0000256" key="2">
    <source>
        <dbReference type="ARBA" id="ARBA00010742"/>
    </source>
</evidence>
<comment type="subcellular location">
    <subcellularLocation>
        <location evidence="1">Periplasm</location>
    </subcellularLocation>
</comment>
<dbReference type="PANTHER" id="PTHR30024:SF47">
    <property type="entry name" value="TAURINE-BINDING PERIPLASMIC PROTEIN"/>
    <property type="match status" value="1"/>
</dbReference>
<keyword evidence="5" id="KW-1185">Reference proteome</keyword>
<dbReference type="RefSeq" id="WP_204747007.1">
    <property type="nucleotide sequence ID" value="NZ_CP069188.1"/>
</dbReference>
<comment type="similarity">
    <text evidence="2">Belongs to the bacterial solute-binding protein SsuA/TauA family.</text>
</comment>
<dbReference type="Proteomes" id="UP000637819">
    <property type="component" value="Chromosome"/>
</dbReference>
<evidence type="ECO:0000256" key="1">
    <source>
        <dbReference type="ARBA" id="ARBA00004418"/>
    </source>
</evidence>
<dbReference type="Pfam" id="PF13379">
    <property type="entry name" value="NMT1_2"/>
    <property type="match status" value="1"/>
</dbReference>
<dbReference type="GeneID" id="62876342"/>
<dbReference type="KEGG" id="hsal:JMJ58_14420"/>
<dbReference type="GO" id="GO:0042597">
    <property type="term" value="C:periplasmic space"/>
    <property type="evidence" value="ECO:0007669"/>
    <property type="project" value="UniProtKB-SubCell"/>
</dbReference>
<gene>
    <name evidence="4" type="ORF">JMJ58_14420</name>
</gene>
<evidence type="ECO:0000256" key="3">
    <source>
        <dbReference type="ARBA" id="ARBA00022729"/>
    </source>
</evidence>
<dbReference type="SUPFAM" id="SSF53850">
    <property type="entry name" value="Periplasmic binding protein-like II"/>
    <property type="match status" value="1"/>
</dbReference>
<evidence type="ECO:0000313" key="5">
    <source>
        <dbReference type="Proteomes" id="UP000637819"/>
    </source>
</evidence>
<sequence>MLDQRRRTVLKRGTAVASLGLSTAGCLDSLAGSGDLDTLSVAYVPIYPNMHHYVMTEEGLYDDVSADVTPERFASGPDVVKAFAGDEIDVAFFGVTPAMVLVDRGKPAGVLTANSCEGFRVMGTSTFADLYDEHGRDAFSRFESREGRKPRIGAAPDGSVPDAVLRYWIERDLDLGELESVVSKPTVPPARTPQAMASGDLDATMIQEPYATAIGDGDDDFRSLAWSGDVFPDHPVTVMFAQDRVLEATDLARALVSAHLEATEFIRENPETAAEHASTVIGSGTSDERAAAAMESKAANFYSDPHRIADPTERIARYVADVGNTDAVVSNEDLFHFDAYDAVSE</sequence>
<accession>A0A8T8DY28</accession>
<dbReference type="PANTHER" id="PTHR30024">
    <property type="entry name" value="ALIPHATIC SULFONATES-BINDING PROTEIN-RELATED"/>
    <property type="match status" value="1"/>
</dbReference>
<protein>
    <submittedName>
        <fullName evidence="4">ABC transporter substrate-binding protein</fullName>
    </submittedName>
</protein>
<dbReference type="PROSITE" id="PS51257">
    <property type="entry name" value="PROKAR_LIPOPROTEIN"/>
    <property type="match status" value="1"/>
</dbReference>
<organism evidence="4 5">
    <name type="scientific">Haloterrigena salifodinae</name>
    <dbReference type="NCBI Taxonomy" id="2675099"/>
    <lineage>
        <taxon>Archaea</taxon>
        <taxon>Methanobacteriati</taxon>
        <taxon>Methanobacteriota</taxon>
        <taxon>Stenosarchaea group</taxon>
        <taxon>Halobacteria</taxon>
        <taxon>Halobacteriales</taxon>
        <taxon>Natrialbaceae</taxon>
        <taxon>Haloterrigena</taxon>
    </lineage>
</organism>
<evidence type="ECO:0000313" key="4">
    <source>
        <dbReference type="EMBL" id="QRV14133.1"/>
    </source>
</evidence>
<name>A0A8T8DY28_9EURY</name>
<dbReference type="OrthoDB" id="10037at2157"/>
<proteinExistence type="inferred from homology"/>
<dbReference type="EMBL" id="CP069188">
    <property type="protein sequence ID" value="QRV14133.1"/>
    <property type="molecule type" value="Genomic_DNA"/>
</dbReference>
<dbReference type="Gene3D" id="3.40.190.10">
    <property type="entry name" value="Periplasmic binding protein-like II"/>
    <property type="match status" value="2"/>
</dbReference>
<keyword evidence="3" id="KW-0732">Signal</keyword>
<reference evidence="4 5" key="1">
    <citation type="submission" date="2021-01" db="EMBL/GenBank/DDBJ databases">
        <title>Genome Sequence and Methylation Pattern of Haloterrigena salifodinae BOL5-1, An Extremely Halophilic Archaeon from a Bolivian Salt Mine.</title>
        <authorList>
            <person name="DasSarma P."/>
            <person name="Anton B.P."/>
            <person name="DasSarma S.L."/>
            <person name="von Ehrenheim H.A.L."/>
            <person name="Martinez F.L."/>
            <person name="Guzman D."/>
            <person name="Roberts R.J."/>
            <person name="DasSarma S."/>
        </authorList>
    </citation>
    <scope>NUCLEOTIDE SEQUENCE [LARGE SCALE GENOMIC DNA]</scope>
    <source>
        <strain evidence="4 5">BOL5-1</strain>
    </source>
</reference>